<proteinExistence type="predicted"/>
<dbReference type="EMBL" id="JANGBO010000001">
    <property type="protein sequence ID" value="MCQ5060852.1"/>
    <property type="molecule type" value="Genomic_DNA"/>
</dbReference>
<protein>
    <submittedName>
        <fullName evidence="1">Transposase</fullName>
    </submittedName>
</protein>
<name>A0AAP2UGL1_9FIRM</name>
<evidence type="ECO:0000313" key="2">
    <source>
        <dbReference type="Proteomes" id="UP001204814"/>
    </source>
</evidence>
<reference evidence="1" key="1">
    <citation type="submission" date="2022-06" db="EMBL/GenBank/DDBJ databases">
        <title>Isolation of gut microbiota from human fecal samples.</title>
        <authorList>
            <person name="Pamer E.G."/>
            <person name="Barat B."/>
            <person name="Waligurski E."/>
            <person name="Medina S."/>
            <person name="Paddock L."/>
            <person name="Mostad J."/>
        </authorList>
    </citation>
    <scope>NUCLEOTIDE SEQUENCE</scope>
    <source>
        <strain evidence="1">DFI.6.24</strain>
    </source>
</reference>
<dbReference type="RefSeq" id="WP_227352025.1">
    <property type="nucleotide sequence ID" value="NZ_JAJDKX010000007.1"/>
</dbReference>
<gene>
    <name evidence="1" type="ORF">NE542_03245</name>
</gene>
<dbReference type="Proteomes" id="UP001204814">
    <property type="component" value="Unassembled WGS sequence"/>
</dbReference>
<dbReference type="AlphaFoldDB" id="A0AAP2UGL1"/>
<dbReference type="InterPro" id="IPR002514">
    <property type="entry name" value="Transposase_8"/>
</dbReference>
<dbReference type="GO" id="GO:0006313">
    <property type="term" value="P:DNA transposition"/>
    <property type="evidence" value="ECO:0007669"/>
    <property type="project" value="InterPro"/>
</dbReference>
<dbReference type="NCBIfam" id="NF047593">
    <property type="entry name" value="IS66_ISAeme5_TnpA"/>
    <property type="match status" value="1"/>
</dbReference>
<dbReference type="GO" id="GO:0004803">
    <property type="term" value="F:transposase activity"/>
    <property type="evidence" value="ECO:0007669"/>
    <property type="project" value="InterPro"/>
</dbReference>
<comment type="caution">
    <text evidence="1">The sequence shown here is derived from an EMBL/GenBank/DDBJ whole genome shotgun (WGS) entry which is preliminary data.</text>
</comment>
<dbReference type="GO" id="GO:0003677">
    <property type="term" value="F:DNA binding"/>
    <property type="evidence" value="ECO:0007669"/>
    <property type="project" value="InterPro"/>
</dbReference>
<accession>A0AAP2UGL1</accession>
<dbReference type="Pfam" id="PF01527">
    <property type="entry name" value="HTH_Tnp_1"/>
    <property type="match status" value="1"/>
</dbReference>
<evidence type="ECO:0000313" key="1">
    <source>
        <dbReference type="EMBL" id="MCQ5060852.1"/>
    </source>
</evidence>
<sequence length="66" mass="7853">MNVQSINNDIKTKQWMKTIKECRESGLPVKTWCKQNNVCEQTYYKWIKKLRTMAVESGDYYSVADQ</sequence>
<organism evidence="1 2">
    <name type="scientific">Faecalibacillus intestinalis</name>
    <dbReference type="NCBI Taxonomy" id="1982626"/>
    <lineage>
        <taxon>Bacteria</taxon>
        <taxon>Bacillati</taxon>
        <taxon>Bacillota</taxon>
        <taxon>Erysipelotrichia</taxon>
        <taxon>Erysipelotrichales</taxon>
        <taxon>Coprobacillaceae</taxon>
        <taxon>Faecalibacillus</taxon>
    </lineage>
</organism>